<dbReference type="RefSeq" id="WP_343963814.1">
    <property type="nucleotide sequence ID" value="NZ_BAAAGK010000019.1"/>
</dbReference>
<dbReference type="SUPFAM" id="SSF54593">
    <property type="entry name" value="Glyoxalase/Bleomycin resistance protein/Dihydroxybiphenyl dioxygenase"/>
    <property type="match status" value="1"/>
</dbReference>
<accession>A0ABW2SZB4</accession>
<keyword evidence="1" id="KW-0479">Metal-binding</keyword>
<sequence length="176" mass="19650">MVGEIHHVAISVRDLEKSIPFYRDGLGLRMTLDMRVGNETMHERLRTPPGAGGRAVYFQGPTRIGQLELIQWDLPVPADSRPKRPGDPGVFSLSFQVPADEIQDVYDRLVGMGVDCYHPPATSVLDNYGPITMFMCEDPDQIQVEFVSLPTPEQVRAFRAARRAEAASADTPEQER</sequence>
<keyword evidence="4" id="KW-1185">Reference proteome</keyword>
<gene>
    <name evidence="3" type="ORF">ACFQVD_15770</name>
</gene>
<name>A0ABW2SZB4_9ACTN</name>
<dbReference type="CDD" id="cd06587">
    <property type="entry name" value="VOC"/>
    <property type="match status" value="1"/>
</dbReference>
<dbReference type="EMBL" id="JBHTEE010000001">
    <property type="protein sequence ID" value="MFC7601550.1"/>
    <property type="molecule type" value="Genomic_DNA"/>
</dbReference>
<evidence type="ECO:0000313" key="3">
    <source>
        <dbReference type="EMBL" id="MFC7601550.1"/>
    </source>
</evidence>
<reference evidence="4" key="1">
    <citation type="journal article" date="2019" name="Int. J. Syst. Evol. Microbiol.">
        <title>The Global Catalogue of Microorganisms (GCM) 10K type strain sequencing project: providing services to taxonomists for standard genome sequencing and annotation.</title>
        <authorList>
            <consortium name="The Broad Institute Genomics Platform"/>
            <consortium name="The Broad Institute Genome Sequencing Center for Infectious Disease"/>
            <person name="Wu L."/>
            <person name="Ma J."/>
        </authorList>
    </citation>
    <scope>NUCLEOTIDE SEQUENCE [LARGE SCALE GENOMIC DNA]</scope>
    <source>
        <strain evidence="4">JCM 10083</strain>
    </source>
</reference>
<evidence type="ECO:0000256" key="1">
    <source>
        <dbReference type="ARBA" id="ARBA00022723"/>
    </source>
</evidence>
<evidence type="ECO:0000259" key="2">
    <source>
        <dbReference type="PROSITE" id="PS51819"/>
    </source>
</evidence>
<proteinExistence type="predicted"/>
<evidence type="ECO:0000313" key="4">
    <source>
        <dbReference type="Proteomes" id="UP001596514"/>
    </source>
</evidence>
<dbReference type="InterPro" id="IPR037523">
    <property type="entry name" value="VOC_core"/>
</dbReference>
<dbReference type="PROSITE" id="PS00934">
    <property type="entry name" value="GLYOXALASE_I_1"/>
    <property type="match status" value="1"/>
</dbReference>
<dbReference type="InterPro" id="IPR029068">
    <property type="entry name" value="Glyas_Bleomycin-R_OHBP_Dase"/>
</dbReference>
<dbReference type="Gene3D" id="3.10.180.10">
    <property type="entry name" value="2,3-Dihydroxybiphenyl 1,2-Dioxygenase, domain 1"/>
    <property type="match status" value="1"/>
</dbReference>
<comment type="caution">
    <text evidence="3">The sequence shown here is derived from an EMBL/GenBank/DDBJ whole genome shotgun (WGS) entry which is preliminary data.</text>
</comment>
<dbReference type="Pfam" id="PF00903">
    <property type="entry name" value="Glyoxalase"/>
    <property type="match status" value="1"/>
</dbReference>
<organism evidence="3 4">
    <name type="scientific">Streptosporangium amethystogenes subsp. fukuiense</name>
    <dbReference type="NCBI Taxonomy" id="698418"/>
    <lineage>
        <taxon>Bacteria</taxon>
        <taxon>Bacillati</taxon>
        <taxon>Actinomycetota</taxon>
        <taxon>Actinomycetes</taxon>
        <taxon>Streptosporangiales</taxon>
        <taxon>Streptosporangiaceae</taxon>
        <taxon>Streptosporangium</taxon>
    </lineage>
</organism>
<dbReference type="InterPro" id="IPR018146">
    <property type="entry name" value="Glyoxalase_1_CS"/>
</dbReference>
<protein>
    <submittedName>
        <fullName evidence="3">VOC family protein</fullName>
    </submittedName>
</protein>
<feature type="domain" description="VOC" evidence="2">
    <location>
        <begin position="4"/>
        <end position="149"/>
    </location>
</feature>
<dbReference type="PROSITE" id="PS51819">
    <property type="entry name" value="VOC"/>
    <property type="match status" value="1"/>
</dbReference>
<dbReference type="Proteomes" id="UP001596514">
    <property type="component" value="Unassembled WGS sequence"/>
</dbReference>
<dbReference type="InterPro" id="IPR004360">
    <property type="entry name" value="Glyas_Fos-R_dOase_dom"/>
</dbReference>